<dbReference type="NCBIfam" id="NF010588">
    <property type="entry name" value="PRK13981.1"/>
    <property type="match status" value="1"/>
</dbReference>
<evidence type="ECO:0000259" key="11">
    <source>
        <dbReference type="PROSITE" id="PS50263"/>
    </source>
</evidence>
<keyword evidence="6 7" id="KW-0520">NAD</keyword>
<keyword evidence="10" id="KW-0175">Coiled coil</keyword>
<feature type="binding site" evidence="7">
    <location>
        <position position="406"/>
    </location>
    <ligand>
        <name>deamido-NAD(+)</name>
        <dbReference type="ChEBI" id="CHEBI:58437"/>
        <note>ligand shared between two neighboring subunits</note>
    </ligand>
</feature>
<sequence>MKLRVTLAQLNPTIGDFEGNVRKAFEAIDFAEENESDIVVFPELFITGYPPEDLVLRTSFLKANLNALEKVVEYTTGKNVTVIIGFIDTADDAYNSAAVIKNGLVIAKYYKQLLPNYSVFDEQRYFKAGDKGLVLTFGSVKVGVNICEDIWSPIGPVSEEVFGGKAQVIVNLSASPYFSGKPQLRREYLTKKAYDHHCAIVYVNTVGGQDELVFDGGSLVVDPAGNIFAQGKAFEEDIFTVDIDVEESLRSVLHDPRRREFEHRIDKSRIVNVEIGSLRKKTKKIAETKFERELENEEELFEALKLALKDYVHKNGFKKVILGLSGGIDSALVATIAKESLGAENVRVLLMPSQFSSESSVTDAIKLSENLGIRYDIVPITKVFESYLNVLERVFEGKPFDITEENLQARIRGNYLMAMSNKFNYLVLTTGNKSEIATGYSTLYGDSAGGFALIKDLYKIDVYRICRWYNKKHGEVIPENILTKAPSAELRPNQKDQDTLPPYEILDEILKLYIEEEYSIEEVVEKGFDRKTVEYVARLVKINEYKRRQMPIGPKLTKRGFGKDRRMPITNKFFE</sequence>
<organism evidence="12 13">
    <name type="scientific">Fervidobacterium pennivorans (strain DSM 9078 / Ven5)</name>
    <dbReference type="NCBI Taxonomy" id="771875"/>
    <lineage>
        <taxon>Bacteria</taxon>
        <taxon>Thermotogati</taxon>
        <taxon>Thermotogota</taxon>
        <taxon>Thermotogae</taxon>
        <taxon>Thermotogales</taxon>
        <taxon>Fervidobacteriaceae</taxon>
        <taxon>Fervidobacterium</taxon>
    </lineage>
</organism>
<evidence type="ECO:0000256" key="6">
    <source>
        <dbReference type="ARBA" id="ARBA00023027"/>
    </source>
</evidence>
<feature type="binding site" evidence="7">
    <location>
        <position position="430"/>
    </location>
    <ligand>
        <name>ATP</name>
        <dbReference type="ChEBI" id="CHEBI:30616"/>
    </ligand>
</feature>
<feature type="coiled-coil region" evidence="10">
    <location>
        <begin position="287"/>
        <end position="314"/>
    </location>
</feature>
<evidence type="ECO:0000256" key="1">
    <source>
        <dbReference type="ARBA" id="ARBA00005188"/>
    </source>
</evidence>
<feature type="binding site" evidence="7">
    <location>
        <position position="117"/>
    </location>
    <ligand>
        <name>L-glutamine</name>
        <dbReference type="ChEBI" id="CHEBI:58359"/>
    </ligand>
</feature>
<evidence type="ECO:0000313" key="13">
    <source>
        <dbReference type="Proteomes" id="UP000007384"/>
    </source>
</evidence>
<evidence type="ECO:0000256" key="3">
    <source>
        <dbReference type="ARBA" id="ARBA00022598"/>
    </source>
</evidence>
<dbReference type="GO" id="GO:0004359">
    <property type="term" value="F:glutaminase activity"/>
    <property type="evidence" value="ECO:0007669"/>
    <property type="project" value="InterPro"/>
</dbReference>
<name>H9UBC2_FERPD</name>
<feature type="active site" description="For glutaminase activity" evidence="7">
    <location>
        <position position="111"/>
    </location>
</feature>
<dbReference type="PIRSF" id="PIRSF006630">
    <property type="entry name" value="NADS_GAT"/>
    <property type="match status" value="1"/>
</dbReference>
<dbReference type="HOGENOM" id="CLU_022313_2_0_0"/>
<dbReference type="HAMAP" id="MF_02090">
    <property type="entry name" value="NadE_glutamine_dep"/>
    <property type="match status" value="1"/>
</dbReference>
<dbReference type="GO" id="GO:0009435">
    <property type="term" value="P:NAD+ biosynthetic process"/>
    <property type="evidence" value="ECO:0007669"/>
    <property type="project" value="UniProtKB-UniRule"/>
</dbReference>
<evidence type="ECO:0000256" key="5">
    <source>
        <dbReference type="ARBA" id="ARBA00022840"/>
    </source>
</evidence>
<protein>
    <recommendedName>
        <fullName evidence="7 8">Glutamine-dependent NAD(+) synthetase</fullName>
        <ecNumber evidence="7 8">6.3.5.1</ecNumber>
    </recommendedName>
    <alternativeName>
        <fullName evidence="7 8">NAD(+) synthase [glutamine-hydrolyzing]</fullName>
    </alternativeName>
</protein>
<reference evidence="12" key="1">
    <citation type="submission" date="2012-03" db="EMBL/GenBank/DDBJ databases">
        <title>Complete sequence of Fervidobacterium pennivorans DSM 9078.</title>
        <authorList>
            <consortium name="US DOE Joint Genome Institute"/>
            <person name="Lucas S."/>
            <person name="Han J."/>
            <person name="Lapidus A."/>
            <person name="Cheng J.-F."/>
            <person name="Goodwin L."/>
            <person name="Pitluck S."/>
            <person name="Peters L."/>
            <person name="Ovchinnikova G."/>
            <person name="Lu M."/>
            <person name="Detter J.C."/>
            <person name="Han C."/>
            <person name="Tapia R."/>
            <person name="Land M."/>
            <person name="Hauser L."/>
            <person name="Kyrpides N."/>
            <person name="Ivanova N."/>
            <person name="Pagani I."/>
            <person name="Noll K.M."/>
            <person name="Woyke T."/>
        </authorList>
    </citation>
    <scope>NUCLEOTIDE SEQUENCE</scope>
    <source>
        <strain evidence="12">DSM 9078</strain>
    </source>
</reference>
<dbReference type="NCBIfam" id="TIGR00552">
    <property type="entry name" value="nadE"/>
    <property type="match status" value="1"/>
</dbReference>
<evidence type="ECO:0000256" key="9">
    <source>
        <dbReference type="RuleBase" id="RU003811"/>
    </source>
</evidence>
<dbReference type="PROSITE" id="PS50263">
    <property type="entry name" value="CN_HYDROLASE"/>
    <property type="match status" value="1"/>
</dbReference>
<dbReference type="Gene3D" id="3.60.110.10">
    <property type="entry name" value="Carbon-nitrogen hydrolase"/>
    <property type="match status" value="1"/>
</dbReference>
<evidence type="ECO:0000256" key="10">
    <source>
        <dbReference type="SAM" id="Coils"/>
    </source>
</evidence>
<dbReference type="Gene3D" id="3.40.50.620">
    <property type="entry name" value="HUPs"/>
    <property type="match status" value="1"/>
</dbReference>
<dbReference type="CDD" id="cd00553">
    <property type="entry name" value="NAD_synthase"/>
    <property type="match status" value="1"/>
</dbReference>
<dbReference type="InterPro" id="IPR003010">
    <property type="entry name" value="C-N_Hydrolase"/>
</dbReference>
<dbReference type="InterPro" id="IPR036526">
    <property type="entry name" value="C-N_Hydrolase_sf"/>
</dbReference>
<accession>H9UBC2</accession>
<dbReference type="GO" id="GO:0005524">
    <property type="term" value="F:ATP binding"/>
    <property type="evidence" value="ECO:0007669"/>
    <property type="project" value="UniProtKB-UniRule"/>
</dbReference>
<keyword evidence="4 7" id="KW-0547">Nucleotide-binding</keyword>
<feature type="domain" description="CN hydrolase" evidence="11">
    <location>
        <begin position="3"/>
        <end position="245"/>
    </location>
</feature>
<dbReference type="AlphaFoldDB" id="H9UBC2"/>
<evidence type="ECO:0000256" key="4">
    <source>
        <dbReference type="ARBA" id="ARBA00022741"/>
    </source>
</evidence>
<comment type="similarity">
    <text evidence="9">Belongs to the NAD synthetase family.</text>
</comment>
<dbReference type="InterPro" id="IPR014729">
    <property type="entry name" value="Rossmann-like_a/b/a_fold"/>
</dbReference>
<comment type="pathway">
    <text evidence="1 7 8">Cofactor biosynthesis; NAD(+) biosynthesis; NAD(+) from deamido-NAD(+) (L-Gln route): step 1/1.</text>
</comment>
<dbReference type="Proteomes" id="UP000007384">
    <property type="component" value="Chromosome"/>
</dbReference>
<gene>
    <name evidence="7" type="primary">nadE</name>
    <name evidence="12" type="ordered locus">Ferpe_0691</name>
</gene>
<dbReference type="FunFam" id="3.40.50.620:FF:000106">
    <property type="entry name" value="Glutamine-dependent NAD(+) synthetase"/>
    <property type="match status" value="1"/>
</dbReference>
<comment type="similarity">
    <text evidence="2 7 8">In the C-terminal section; belongs to the NAD synthetase family.</text>
</comment>
<feature type="active site" description="Proton acceptor; for glutaminase activity" evidence="7">
    <location>
        <position position="43"/>
    </location>
</feature>
<keyword evidence="3 7" id="KW-0436">Ligase</keyword>
<feature type="binding site" evidence="7">
    <location>
        <position position="181"/>
    </location>
    <ligand>
        <name>L-glutamine</name>
        <dbReference type="ChEBI" id="CHEBI:58359"/>
    </ligand>
</feature>
<feature type="active site" description="Nucleophile; for glutaminase activity" evidence="7">
    <location>
        <position position="147"/>
    </location>
</feature>
<proteinExistence type="inferred from homology"/>
<feature type="binding site" evidence="7">
    <location>
        <begin position="323"/>
        <end position="330"/>
    </location>
    <ligand>
        <name>ATP</name>
        <dbReference type="ChEBI" id="CHEBI:30616"/>
    </ligand>
</feature>
<dbReference type="SUPFAM" id="SSF52402">
    <property type="entry name" value="Adenine nucleotide alpha hydrolases-like"/>
    <property type="match status" value="1"/>
</dbReference>
<dbReference type="SUPFAM" id="SSF56317">
    <property type="entry name" value="Carbon-nitrogen hydrolase"/>
    <property type="match status" value="1"/>
</dbReference>
<dbReference type="PATRIC" id="fig|771875.3.peg.706"/>
<evidence type="ECO:0000256" key="7">
    <source>
        <dbReference type="HAMAP-Rule" id="MF_02090"/>
    </source>
</evidence>
<dbReference type="PANTHER" id="PTHR23090">
    <property type="entry name" value="NH 3 /GLUTAMINE-DEPENDENT NAD + SYNTHETASE"/>
    <property type="match status" value="1"/>
</dbReference>
<dbReference type="UniPathway" id="UPA00253">
    <property type="reaction ID" value="UER00334"/>
</dbReference>
<dbReference type="EC" id="6.3.5.1" evidence="7 8"/>
<dbReference type="EMBL" id="CP003260">
    <property type="protein sequence ID" value="AFG34815.1"/>
    <property type="molecule type" value="Genomic_DNA"/>
</dbReference>
<dbReference type="InterPro" id="IPR022310">
    <property type="entry name" value="NAD/GMP_synthase"/>
</dbReference>
<keyword evidence="13" id="KW-1185">Reference proteome</keyword>
<dbReference type="eggNOG" id="COG0388">
    <property type="taxonomic scope" value="Bacteria"/>
</dbReference>
<dbReference type="Pfam" id="PF02540">
    <property type="entry name" value="NAD_synthase"/>
    <property type="match status" value="1"/>
</dbReference>
<dbReference type="InterPro" id="IPR014445">
    <property type="entry name" value="Gln-dep_NAD_synthase"/>
</dbReference>
<dbReference type="GO" id="GO:0005737">
    <property type="term" value="C:cytoplasm"/>
    <property type="evidence" value="ECO:0007669"/>
    <property type="project" value="InterPro"/>
</dbReference>
<feature type="binding site" evidence="7">
    <location>
        <position position="546"/>
    </location>
    <ligand>
        <name>deamido-NAD(+)</name>
        <dbReference type="ChEBI" id="CHEBI:58437"/>
        <note>ligand shared between two neighboring subunits</note>
    </ligand>
</feature>
<evidence type="ECO:0000313" key="12">
    <source>
        <dbReference type="EMBL" id="AFG34815.1"/>
    </source>
</evidence>
<dbReference type="GO" id="GO:0003952">
    <property type="term" value="F:NAD+ synthase (glutamine-hydrolyzing) activity"/>
    <property type="evidence" value="ECO:0007669"/>
    <property type="project" value="UniProtKB-UniRule"/>
</dbReference>
<keyword evidence="5 7" id="KW-0067">ATP-binding</keyword>
<comment type="catalytic activity">
    <reaction evidence="7 8">
        <text>deamido-NAD(+) + L-glutamine + ATP + H2O = L-glutamate + AMP + diphosphate + NAD(+) + H(+)</text>
        <dbReference type="Rhea" id="RHEA:24384"/>
        <dbReference type="ChEBI" id="CHEBI:15377"/>
        <dbReference type="ChEBI" id="CHEBI:15378"/>
        <dbReference type="ChEBI" id="CHEBI:29985"/>
        <dbReference type="ChEBI" id="CHEBI:30616"/>
        <dbReference type="ChEBI" id="CHEBI:33019"/>
        <dbReference type="ChEBI" id="CHEBI:57540"/>
        <dbReference type="ChEBI" id="CHEBI:58359"/>
        <dbReference type="ChEBI" id="CHEBI:58437"/>
        <dbReference type="ChEBI" id="CHEBI:456215"/>
        <dbReference type="EC" id="6.3.5.1"/>
    </reaction>
</comment>
<dbReference type="GO" id="GO:0008795">
    <property type="term" value="F:NAD+ synthase activity"/>
    <property type="evidence" value="ECO:0007669"/>
    <property type="project" value="UniProtKB-UniRule"/>
</dbReference>
<dbReference type="InterPro" id="IPR003694">
    <property type="entry name" value="NAD_synthase"/>
</dbReference>
<dbReference type="PANTHER" id="PTHR23090:SF9">
    <property type="entry name" value="GLUTAMINE-DEPENDENT NAD(+) SYNTHETASE"/>
    <property type="match status" value="1"/>
</dbReference>
<feature type="binding site" evidence="7">
    <location>
        <position position="435"/>
    </location>
    <ligand>
        <name>deamido-NAD(+)</name>
        <dbReference type="ChEBI" id="CHEBI:58437"/>
        <note>ligand shared between two neighboring subunits</note>
    </ligand>
</feature>
<dbReference type="STRING" id="771875.Ferpe_0691"/>
<feature type="binding site" evidence="7">
    <location>
        <position position="175"/>
    </location>
    <ligand>
        <name>L-glutamine</name>
        <dbReference type="ChEBI" id="CHEBI:58359"/>
    </ligand>
</feature>
<evidence type="ECO:0000256" key="2">
    <source>
        <dbReference type="ARBA" id="ARBA00007145"/>
    </source>
</evidence>
<dbReference type="CDD" id="cd07570">
    <property type="entry name" value="GAT_Gln-NAD-synth"/>
    <property type="match status" value="1"/>
</dbReference>
<dbReference type="Pfam" id="PF00795">
    <property type="entry name" value="CN_hydrolase"/>
    <property type="match status" value="1"/>
</dbReference>
<evidence type="ECO:0000256" key="8">
    <source>
        <dbReference type="PIRNR" id="PIRNR006630"/>
    </source>
</evidence>
<comment type="caution">
    <text evidence="7">Lacks conserved residue(s) required for the propagation of feature annotation.</text>
</comment>
<dbReference type="OrthoDB" id="9803818at2"/>
<dbReference type="eggNOG" id="COG0171">
    <property type="taxonomic scope" value="Bacteria"/>
</dbReference>
<comment type="function">
    <text evidence="7">Catalyzes the ATP-dependent amidation of deamido-NAD to form NAD. Uses L-glutamine as a nitrogen source.</text>
</comment>
<dbReference type="KEGG" id="fpe:Ferpe_0691"/>